<evidence type="ECO:0000313" key="1">
    <source>
        <dbReference type="EMBL" id="MBC2901415.1"/>
    </source>
</evidence>
<proteinExistence type="predicted"/>
<organism evidence="1 2">
    <name type="scientific">Streptomyces cupreus</name>
    <dbReference type="NCBI Taxonomy" id="2759956"/>
    <lineage>
        <taxon>Bacteria</taxon>
        <taxon>Bacillati</taxon>
        <taxon>Actinomycetota</taxon>
        <taxon>Actinomycetes</taxon>
        <taxon>Kitasatosporales</taxon>
        <taxon>Streptomycetaceae</taxon>
        <taxon>Streptomyces</taxon>
    </lineage>
</organism>
<dbReference type="Proteomes" id="UP000584670">
    <property type="component" value="Unassembled WGS sequence"/>
</dbReference>
<name>A0A7X1J0Q8_9ACTN</name>
<dbReference type="RefSeq" id="WP_186281270.1">
    <property type="nucleotide sequence ID" value="NZ_JACMSF010000005.1"/>
</dbReference>
<keyword evidence="2" id="KW-1185">Reference proteome</keyword>
<sequence length="103" mass="11557">MGYVTFVDETTTGERETGPRLEVAQERLTVRELIGRRVREEIAAGRRRRKDPEGQTELVLKAFAANGFLLLVGERQLTELDEEVDLTADTEVTFLKLIPLVGG</sequence>
<accession>A0A7X1J0Q8</accession>
<evidence type="ECO:0008006" key="3">
    <source>
        <dbReference type="Google" id="ProtNLM"/>
    </source>
</evidence>
<gene>
    <name evidence="1" type="ORF">H4N64_07305</name>
</gene>
<reference evidence="1 2" key="1">
    <citation type="submission" date="2020-08" db="EMBL/GenBank/DDBJ databases">
        <title>Streptomyces sp. PSKA01 genome sequencing and assembly.</title>
        <authorList>
            <person name="Mandal S."/>
            <person name="Maiti P.K."/>
            <person name="Das P."/>
        </authorList>
    </citation>
    <scope>NUCLEOTIDE SEQUENCE [LARGE SCALE GENOMIC DNA]</scope>
    <source>
        <strain evidence="1 2">PSKA01</strain>
    </source>
</reference>
<dbReference type="AlphaFoldDB" id="A0A7X1J0Q8"/>
<comment type="caution">
    <text evidence="1">The sequence shown here is derived from an EMBL/GenBank/DDBJ whole genome shotgun (WGS) entry which is preliminary data.</text>
</comment>
<dbReference type="EMBL" id="JACMSF010000005">
    <property type="protein sequence ID" value="MBC2901415.1"/>
    <property type="molecule type" value="Genomic_DNA"/>
</dbReference>
<protein>
    <recommendedName>
        <fullName evidence="3">MoaD/ThiS family protein</fullName>
    </recommendedName>
</protein>
<evidence type="ECO:0000313" key="2">
    <source>
        <dbReference type="Proteomes" id="UP000584670"/>
    </source>
</evidence>